<reference evidence="1 2" key="1">
    <citation type="journal article" date="2021" name="Genome Biol.">
        <title>AFLAP: assembly-free linkage analysis pipeline using k-mers from genome sequencing data.</title>
        <authorList>
            <person name="Fletcher K."/>
            <person name="Zhang L."/>
            <person name="Gil J."/>
            <person name="Han R."/>
            <person name="Cavanaugh K."/>
            <person name="Michelmore R."/>
        </authorList>
    </citation>
    <scope>NUCLEOTIDE SEQUENCE [LARGE SCALE GENOMIC DNA]</scope>
    <source>
        <strain evidence="1 2">SF5</strain>
    </source>
</reference>
<dbReference type="KEGG" id="blac:94345459"/>
<name>A0A976FEG3_BRELC</name>
<evidence type="ECO:0000313" key="1">
    <source>
        <dbReference type="EMBL" id="TDH65216.1"/>
    </source>
</evidence>
<sequence>MANMTEVVSRPQDKLKHHLIDDCPHAVALTMIQRHRNNRQRFDSADYEMSKYGSSSCAGCSCNKGAPLDGNDFESEPEPGSTNCYKQLRCLRLQRFDSADWVLQTQCTQQSLLKGHLTTNMAQKLIDRHALKRCAFVGPVAVRNTGHSAIL</sequence>
<dbReference type="GeneID" id="94345459"/>
<dbReference type="Proteomes" id="UP000294530">
    <property type="component" value="Unassembled WGS sequence"/>
</dbReference>
<dbReference type="AlphaFoldDB" id="A0A976FEG3"/>
<dbReference type="OrthoDB" id="158983at2759"/>
<evidence type="ECO:0000313" key="2">
    <source>
        <dbReference type="Proteomes" id="UP000294530"/>
    </source>
</evidence>
<proteinExistence type="predicted"/>
<dbReference type="EMBL" id="SHOA02000002">
    <property type="protein sequence ID" value="TDH65216.1"/>
    <property type="molecule type" value="Genomic_DNA"/>
</dbReference>
<dbReference type="RefSeq" id="XP_067814715.1">
    <property type="nucleotide sequence ID" value="XM_067959788.1"/>
</dbReference>
<organism evidence="1 2">
    <name type="scientific">Bremia lactucae</name>
    <name type="common">Lettuce downy mildew</name>
    <dbReference type="NCBI Taxonomy" id="4779"/>
    <lineage>
        <taxon>Eukaryota</taxon>
        <taxon>Sar</taxon>
        <taxon>Stramenopiles</taxon>
        <taxon>Oomycota</taxon>
        <taxon>Peronosporomycetes</taxon>
        <taxon>Peronosporales</taxon>
        <taxon>Peronosporaceae</taxon>
        <taxon>Bremia</taxon>
    </lineage>
</organism>
<comment type="caution">
    <text evidence="1">The sequence shown here is derived from an EMBL/GenBank/DDBJ whole genome shotgun (WGS) entry which is preliminary data.</text>
</comment>
<keyword evidence="2" id="KW-1185">Reference proteome</keyword>
<gene>
    <name evidence="1" type="ORF">CCR75_001687</name>
</gene>
<protein>
    <submittedName>
        <fullName evidence="1">Uncharacterized protein</fullName>
    </submittedName>
</protein>
<accession>A0A976FEG3</accession>